<sequence length="236" mass="27420">MIKIAVCDDEQHFVTQIKNILVEYGKVNQTEISVSEFHDGVMLLDRYDCSYDIIFLDIKMPHIDGVKVAEKIRVRDPNVTIIFLTSLFGRAVDGYRVRASNFLIKPVSEKKLTKEIDRWIETNREKKQECLLVENTAGRFMIPIASLRYIETAERNLLLHSEEKEIVCYKKLKELKRRLEPYGFGQSHKSYLVNFSYIDTISGNTIILVTKEEIPLSRAMKKEFMTSLARYMGGKL</sequence>
<dbReference type="AlphaFoldDB" id="A0A3R8JL32"/>
<dbReference type="PANTHER" id="PTHR37299">
    <property type="entry name" value="TRANSCRIPTIONAL REGULATOR-RELATED"/>
    <property type="match status" value="1"/>
</dbReference>
<feature type="domain" description="HTH LytTR-type" evidence="5">
    <location>
        <begin position="131"/>
        <end position="230"/>
    </location>
</feature>
<dbReference type="PROSITE" id="PS50110">
    <property type="entry name" value="RESPONSE_REGULATORY"/>
    <property type="match status" value="1"/>
</dbReference>
<dbReference type="Gene3D" id="2.40.50.1020">
    <property type="entry name" value="LytTr DNA-binding domain"/>
    <property type="match status" value="1"/>
</dbReference>
<dbReference type="EMBL" id="RHJS01000002">
    <property type="protein sequence ID" value="RRK30679.1"/>
    <property type="molecule type" value="Genomic_DNA"/>
</dbReference>
<evidence type="ECO:0000259" key="4">
    <source>
        <dbReference type="PROSITE" id="PS50110"/>
    </source>
</evidence>
<dbReference type="Pfam" id="PF00072">
    <property type="entry name" value="Response_reg"/>
    <property type="match status" value="1"/>
</dbReference>
<dbReference type="InterPro" id="IPR001789">
    <property type="entry name" value="Sig_transdc_resp-reg_receiver"/>
</dbReference>
<keyword evidence="3" id="KW-0597">Phosphoprotein</keyword>
<dbReference type="InterPro" id="IPR011006">
    <property type="entry name" value="CheY-like_superfamily"/>
</dbReference>
<evidence type="ECO:0000313" key="7">
    <source>
        <dbReference type="Proteomes" id="UP000274920"/>
    </source>
</evidence>
<keyword evidence="6" id="KW-0238">DNA-binding</keyword>
<evidence type="ECO:0000256" key="2">
    <source>
        <dbReference type="ARBA" id="ARBA00024867"/>
    </source>
</evidence>
<accession>A0A3R8JL32</accession>
<dbReference type="Proteomes" id="UP000274920">
    <property type="component" value="Unassembled WGS sequence"/>
</dbReference>
<dbReference type="GO" id="GO:0000156">
    <property type="term" value="F:phosphorelay response regulator activity"/>
    <property type="evidence" value="ECO:0007669"/>
    <property type="project" value="InterPro"/>
</dbReference>
<comment type="function">
    <text evidence="2">May play the central regulatory role in sporulation. It may be an element of the effector pathway responsible for the activation of sporulation genes in response to nutritional stress. Spo0A may act in concert with spo0H (a sigma factor) to control the expression of some genes that are critical to the sporulation process.</text>
</comment>
<dbReference type="PROSITE" id="PS50930">
    <property type="entry name" value="HTH_LYTTR"/>
    <property type="match status" value="1"/>
</dbReference>
<feature type="domain" description="Response regulatory" evidence="4">
    <location>
        <begin position="3"/>
        <end position="120"/>
    </location>
</feature>
<organism evidence="6 7">
    <name type="scientific">Schaedlerella arabinosiphila</name>
    <dbReference type="NCBI Taxonomy" id="2044587"/>
    <lineage>
        <taxon>Bacteria</taxon>
        <taxon>Bacillati</taxon>
        <taxon>Bacillota</taxon>
        <taxon>Clostridia</taxon>
        <taxon>Lachnospirales</taxon>
        <taxon>Lachnospiraceae</taxon>
        <taxon>Schaedlerella</taxon>
    </lineage>
</organism>
<reference evidence="6" key="1">
    <citation type="submission" date="2018-10" db="EMBL/GenBank/DDBJ databases">
        <title>Schaedlerella arabinophila gen. nov. sp. nov., isolated from the mouse intestinal tract and comparative analysis with the genome of the closely related altered Schaedler flora strain ASF502.</title>
        <authorList>
            <person name="Miyake S."/>
            <person name="Soh M."/>
            <person name="Seedorf H."/>
        </authorList>
    </citation>
    <scope>NUCLEOTIDE SEQUENCE [LARGE SCALE GENOMIC DNA]</scope>
    <source>
        <strain evidence="6">DSM 106076</strain>
    </source>
</reference>
<gene>
    <name evidence="6" type="ORF">EBB54_04270</name>
</gene>
<feature type="modified residue" description="4-aspartylphosphate" evidence="3">
    <location>
        <position position="57"/>
    </location>
</feature>
<dbReference type="GO" id="GO:0003677">
    <property type="term" value="F:DNA binding"/>
    <property type="evidence" value="ECO:0007669"/>
    <property type="project" value="UniProtKB-KW"/>
</dbReference>
<name>A0A3R8JL32_9FIRM</name>
<protein>
    <recommendedName>
        <fullName evidence="1">Stage 0 sporulation protein A homolog</fullName>
    </recommendedName>
</protein>
<dbReference type="SMART" id="SM00448">
    <property type="entry name" value="REC"/>
    <property type="match status" value="1"/>
</dbReference>
<dbReference type="InterPro" id="IPR046947">
    <property type="entry name" value="LytR-like"/>
</dbReference>
<comment type="caution">
    <text evidence="6">The sequence shown here is derived from an EMBL/GenBank/DDBJ whole genome shotgun (WGS) entry which is preliminary data.</text>
</comment>
<dbReference type="PANTHER" id="PTHR37299:SF1">
    <property type="entry name" value="STAGE 0 SPORULATION PROTEIN A HOMOLOG"/>
    <property type="match status" value="1"/>
</dbReference>
<evidence type="ECO:0000313" key="6">
    <source>
        <dbReference type="EMBL" id="RRK30679.1"/>
    </source>
</evidence>
<dbReference type="Pfam" id="PF04397">
    <property type="entry name" value="LytTR"/>
    <property type="match status" value="1"/>
</dbReference>
<dbReference type="SUPFAM" id="SSF52172">
    <property type="entry name" value="CheY-like"/>
    <property type="match status" value="1"/>
</dbReference>
<evidence type="ECO:0000256" key="3">
    <source>
        <dbReference type="PROSITE-ProRule" id="PRU00169"/>
    </source>
</evidence>
<evidence type="ECO:0000256" key="1">
    <source>
        <dbReference type="ARBA" id="ARBA00018672"/>
    </source>
</evidence>
<keyword evidence="7" id="KW-1185">Reference proteome</keyword>
<dbReference type="RefSeq" id="WP_125126485.1">
    <property type="nucleotide sequence ID" value="NZ_RHJS01000002.1"/>
</dbReference>
<dbReference type="Gene3D" id="3.40.50.2300">
    <property type="match status" value="1"/>
</dbReference>
<dbReference type="SMART" id="SM00850">
    <property type="entry name" value="LytTR"/>
    <property type="match status" value="1"/>
</dbReference>
<proteinExistence type="predicted"/>
<evidence type="ECO:0000259" key="5">
    <source>
        <dbReference type="PROSITE" id="PS50930"/>
    </source>
</evidence>
<dbReference type="InterPro" id="IPR007492">
    <property type="entry name" value="LytTR_DNA-bd_dom"/>
</dbReference>